<evidence type="ECO:0000256" key="1">
    <source>
        <dbReference type="ARBA" id="ARBA00004651"/>
    </source>
</evidence>
<keyword evidence="7 8" id="KW-0472">Membrane</keyword>
<dbReference type="Proteomes" id="UP000035909">
    <property type="component" value="Unassembled WGS sequence"/>
</dbReference>
<dbReference type="Pfam" id="PF01032">
    <property type="entry name" value="FecCD"/>
    <property type="match status" value="1"/>
</dbReference>
<comment type="caution">
    <text evidence="9">The sequence shown here is derived from an EMBL/GenBank/DDBJ whole genome shotgun (WGS) entry which is preliminary data.</text>
</comment>
<dbReference type="PATRIC" id="fig|320778.3.peg.1992"/>
<dbReference type="GO" id="GO:0022857">
    <property type="term" value="F:transmembrane transporter activity"/>
    <property type="evidence" value="ECO:0007669"/>
    <property type="project" value="InterPro"/>
</dbReference>
<protein>
    <submittedName>
        <fullName evidence="9">Iron ABC transporter</fullName>
    </submittedName>
</protein>
<dbReference type="EMBL" id="LDOU01000007">
    <property type="protein sequence ID" value="KLV09841.1"/>
    <property type="molecule type" value="Genomic_DNA"/>
</dbReference>
<sequence length="324" mass="35041">MKPNLFHHSRIALAAFLLVLLGVLSLSIGVAEMTLAGLLNGDFQSTSILFASRIPRLLAICLAGAGLSVAGLIMQQICQNRFASPDTTGTIDCAVLGYVATMVLFTGMSKWLDLAVIFAFALGGTLLFVRFLQSLQFKNTVLVPLIGIMYGNVVSALTQFMAYKYDLIQTMKSWTVANFSSVLQGNYELLYLAIPATVLAYRFASKFSAASIGESFAKNIGLDYQKIVLIGVVIVAVLSSSVVMIVGVIPFLGLVVPNVVSMFVGDNMKRNLPWTAFWGVILVLSCDILGRVIIFPFEVPIAMIISILGGTTFIYLVLRDKARA</sequence>
<feature type="transmembrane region" description="Helical" evidence="8">
    <location>
        <begin position="300"/>
        <end position="318"/>
    </location>
</feature>
<dbReference type="InterPro" id="IPR037294">
    <property type="entry name" value="ABC_BtuC-like"/>
</dbReference>
<dbReference type="GO" id="GO:0033214">
    <property type="term" value="P:siderophore-iron import into cell"/>
    <property type="evidence" value="ECO:0007669"/>
    <property type="project" value="TreeGrafter"/>
</dbReference>
<feature type="transmembrane region" description="Helical" evidence="8">
    <location>
        <begin position="111"/>
        <end position="129"/>
    </location>
</feature>
<dbReference type="SUPFAM" id="SSF81345">
    <property type="entry name" value="ABC transporter involved in vitamin B12 uptake, BtuC"/>
    <property type="match status" value="1"/>
</dbReference>
<evidence type="ECO:0000313" key="10">
    <source>
        <dbReference type="Proteomes" id="UP000035909"/>
    </source>
</evidence>
<dbReference type="RefSeq" id="WP_047884930.1">
    <property type="nucleotide sequence ID" value="NZ_CP071326.1"/>
</dbReference>
<evidence type="ECO:0000256" key="4">
    <source>
        <dbReference type="ARBA" id="ARBA00022475"/>
    </source>
</evidence>
<keyword evidence="4" id="KW-1003">Cell membrane</keyword>
<comment type="subcellular location">
    <subcellularLocation>
        <location evidence="1">Cell membrane</location>
        <topology evidence="1">Multi-pass membrane protein</topology>
    </subcellularLocation>
</comment>
<gene>
    <name evidence="9" type="ORF">ABT57_09155</name>
</gene>
<keyword evidence="10" id="KW-1185">Reference proteome</keyword>
<evidence type="ECO:0000256" key="2">
    <source>
        <dbReference type="ARBA" id="ARBA00007935"/>
    </source>
</evidence>
<keyword evidence="6 8" id="KW-1133">Transmembrane helix</keyword>
<evidence type="ECO:0000256" key="3">
    <source>
        <dbReference type="ARBA" id="ARBA00022448"/>
    </source>
</evidence>
<feature type="transmembrane region" description="Helical" evidence="8">
    <location>
        <begin position="55"/>
        <end position="74"/>
    </location>
</feature>
<dbReference type="InterPro" id="IPR000522">
    <property type="entry name" value="ABC_transptr_permease_BtuC"/>
</dbReference>
<feature type="transmembrane region" description="Helical" evidence="8">
    <location>
        <begin position="141"/>
        <end position="163"/>
    </location>
</feature>
<feature type="transmembrane region" description="Helical" evidence="8">
    <location>
        <begin position="272"/>
        <end position="294"/>
    </location>
</feature>
<dbReference type="PANTHER" id="PTHR30472:SF27">
    <property type="entry name" value="PETROBACTIN IMPORT SYSTEM PERMEASE PROTEIN YCLN"/>
    <property type="match status" value="1"/>
</dbReference>
<evidence type="ECO:0000256" key="7">
    <source>
        <dbReference type="ARBA" id="ARBA00023136"/>
    </source>
</evidence>
<evidence type="ECO:0000256" key="8">
    <source>
        <dbReference type="SAM" id="Phobius"/>
    </source>
</evidence>
<keyword evidence="5 8" id="KW-0812">Transmembrane</keyword>
<keyword evidence="3" id="KW-0813">Transport</keyword>
<feature type="transmembrane region" description="Helical" evidence="8">
    <location>
        <begin position="227"/>
        <end position="260"/>
    </location>
</feature>
<proteinExistence type="inferred from homology"/>
<dbReference type="Gene3D" id="1.10.3470.10">
    <property type="entry name" value="ABC transporter involved in vitamin B12 uptake, BtuC"/>
    <property type="match status" value="1"/>
</dbReference>
<organism evidence="9 10">
    <name type="scientific">Photobacterium ganghwense</name>
    <dbReference type="NCBI Taxonomy" id="320778"/>
    <lineage>
        <taxon>Bacteria</taxon>
        <taxon>Pseudomonadati</taxon>
        <taxon>Pseudomonadota</taxon>
        <taxon>Gammaproteobacteria</taxon>
        <taxon>Vibrionales</taxon>
        <taxon>Vibrionaceae</taxon>
        <taxon>Photobacterium</taxon>
    </lineage>
</organism>
<comment type="similarity">
    <text evidence="2">Belongs to the binding-protein-dependent transport system permease family. FecCD subfamily.</text>
</comment>
<dbReference type="AlphaFoldDB" id="A0A0J1HDZ1"/>
<evidence type="ECO:0000256" key="6">
    <source>
        <dbReference type="ARBA" id="ARBA00022989"/>
    </source>
</evidence>
<evidence type="ECO:0000313" key="9">
    <source>
        <dbReference type="EMBL" id="KLV09841.1"/>
    </source>
</evidence>
<dbReference type="GO" id="GO:0005886">
    <property type="term" value="C:plasma membrane"/>
    <property type="evidence" value="ECO:0007669"/>
    <property type="project" value="UniProtKB-SubCell"/>
</dbReference>
<reference evidence="9 10" key="1">
    <citation type="submission" date="2015-05" db="EMBL/GenBank/DDBJ databases">
        <title>Photobacterium galathea sp. nov.</title>
        <authorList>
            <person name="Machado H."/>
            <person name="Gram L."/>
        </authorList>
    </citation>
    <scope>NUCLEOTIDE SEQUENCE [LARGE SCALE GENOMIC DNA]</scope>
    <source>
        <strain evidence="9 10">DSM 22954</strain>
    </source>
</reference>
<accession>A0A0J1HDZ1</accession>
<dbReference type="CDD" id="cd06550">
    <property type="entry name" value="TM_ABC_iron-siderophores_like"/>
    <property type="match status" value="1"/>
</dbReference>
<evidence type="ECO:0000256" key="5">
    <source>
        <dbReference type="ARBA" id="ARBA00022692"/>
    </source>
</evidence>
<feature type="transmembrane region" description="Helical" evidence="8">
    <location>
        <begin position="86"/>
        <end position="105"/>
    </location>
</feature>
<dbReference type="PANTHER" id="PTHR30472">
    <property type="entry name" value="FERRIC ENTEROBACTIN TRANSPORT SYSTEM PERMEASE PROTEIN"/>
    <property type="match status" value="1"/>
</dbReference>
<name>A0A0J1HDZ1_9GAMM</name>
<dbReference type="STRING" id="320778.ABT57_09155"/>
<dbReference type="OrthoDB" id="9811975at2"/>